<keyword evidence="3" id="KW-0808">Transferase</keyword>
<dbReference type="EMBL" id="GL945431">
    <property type="protein sequence ID" value="EGO27805.1"/>
    <property type="molecule type" value="Genomic_DNA"/>
</dbReference>
<dbReference type="PANTHER" id="PTHR43895:SF32">
    <property type="entry name" value="SERINE_THREONINE-PROTEIN KINASE CHK1"/>
    <property type="match status" value="1"/>
</dbReference>
<proteinExistence type="inferred from homology"/>
<dbReference type="HOGENOM" id="CLU_000288_172_5_1"/>
<keyword evidence="5 13" id="KW-0418">Kinase</keyword>
<gene>
    <name evidence="13" type="ORF">SERLADRAFT_461883</name>
</gene>
<dbReference type="RefSeq" id="XP_007315896.1">
    <property type="nucleotide sequence ID" value="XM_007315834.1"/>
</dbReference>
<dbReference type="PROSITE" id="PS00107">
    <property type="entry name" value="PROTEIN_KINASE_ATP"/>
    <property type="match status" value="1"/>
</dbReference>
<comment type="similarity">
    <text evidence="10">Belongs to the protein kinase superfamily.</text>
</comment>
<dbReference type="EC" id="2.7.11.1" evidence="1"/>
<dbReference type="PROSITE" id="PS50011">
    <property type="entry name" value="PROTEIN_KINASE_DOM"/>
    <property type="match status" value="1"/>
</dbReference>
<dbReference type="InterPro" id="IPR008271">
    <property type="entry name" value="Ser/Thr_kinase_AS"/>
</dbReference>
<dbReference type="GO" id="GO:0005524">
    <property type="term" value="F:ATP binding"/>
    <property type="evidence" value="ECO:0007669"/>
    <property type="project" value="UniProtKB-UniRule"/>
</dbReference>
<keyword evidence="4 9" id="KW-0547">Nucleotide-binding</keyword>
<dbReference type="SMART" id="SM00220">
    <property type="entry name" value="S_TKc"/>
    <property type="match status" value="1"/>
</dbReference>
<evidence type="ECO:0000256" key="9">
    <source>
        <dbReference type="PROSITE-ProRule" id="PRU10141"/>
    </source>
</evidence>
<dbReference type="GeneID" id="18818290"/>
<reference evidence="13" key="1">
    <citation type="submission" date="2011-04" db="EMBL/GenBank/DDBJ databases">
        <title>Evolution of plant cell wall degrading machinery underlies the functional diversity of forest fungi.</title>
        <authorList>
            <consortium name="US DOE Joint Genome Institute (JGI-PGF)"/>
            <person name="Eastwood D.C."/>
            <person name="Floudas D."/>
            <person name="Binder M."/>
            <person name="Majcherczyk A."/>
            <person name="Schneider P."/>
            <person name="Aerts A."/>
            <person name="Asiegbu F.O."/>
            <person name="Baker S.E."/>
            <person name="Barry K."/>
            <person name="Bendiksby M."/>
            <person name="Blumentritt M."/>
            <person name="Coutinho P.M."/>
            <person name="Cullen D."/>
            <person name="Cullen D."/>
            <person name="Gathman A."/>
            <person name="Goodell B."/>
            <person name="Henrissat B."/>
            <person name="Ihrmark K."/>
            <person name="Kauserud H."/>
            <person name="Kohler A."/>
            <person name="LaButti K."/>
            <person name="Lapidus A."/>
            <person name="Lavin J.L."/>
            <person name="Lee Y.-H."/>
            <person name="Lindquist E."/>
            <person name="Lilly W."/>
            <person name="Lucas S."/>
            <person name="Morin E."/>
            <person name="Murat C."/>
            <person name="Oguiza J.A."/>
            <person name="Park J."/>
            <person name="Pisabarro A.G."/>
            <person name="Riley R."/>
            <person name="Rosling A."/>
            <person name="Salamov A."/>
            <person name="Schmidt O."/>
            <person name="Schmutz J."/>
            <person name="Skrede I."/>
            <person name="Stenlid J."/>
            <person name="Wiebenga A."/>
            <person name="Xie X."/>
            <person name="Kues U."/>
            <person name="Hibbett D.S."/>
            <person name="Hoffmeister D."/>
            <person name="Hogberg N."/>
            <person name="Martin F."/>
            <person name="Grigoriev I.V."/>
            <person name="Watkinson S.C."/>
        </authorList>
    </citation>
    <scope>NUCLEOTIDE SEQUENCE</scope>
    <source>
        <strain evidence="13">S7.9</strain>
    </source>
</reference>
<dbReference type="AlphaFoldDB" id="F8NM17"/>
<evidence type="ECO:0000256" key="7">
    <source>
        <dbReference type="ARBA" id="ARBA00047899"/>
    </source>
</evidence>
<evidence type="ECO:0000256" key="4">
    <source>
        <dbReference type="ARBA" id="ARBA00022741"/>
    </source>
</evidence>
<sequence>MVVMSSNLPDFSGQTIANGRYQLIEELGTGAYGSVYRALDVNSDPNDPSFYAIKCLSKEDLTPEQVAYQAREIAIHKMVSGLPHVLTLHEVVEEELYLYFVLELCMGGDLFNAITVHRAYYRNNALVKKAFVELLDGVYACHQMGVFHRDLKPENILCLKDGSGILLADFGLATRRRVCKDFGCGSSFYMSPECIGQQFDYPTYSASHSDIWSLGVILTNMISGRNPWKLATTVDDCFSSYLHNPDFLREMLPISKGANEILKRIFTLNPLSRISLPELRQRILELDTFFMDECELEEASDNVKTAEVSYATRIPVTKLVVHRVATDDTLNAEYDSGYSSSSSSDRHYPYESPSDNMAPTPVTIATFSRCSSRDIARVVVRSHRIENFIIGSDSGTGETSSGGESEGPITPETYPIDPVNSVPDLPEGESLDDSIFAVEMPAYSKEPMGLPSFLASAVQRLNLV</sequence>
<evidence type="ECO:0000256" key="3">
    <source>
        <dbReference type="ARBA" id="ARBA00022679"/>
    </source>
</evidence>
<dbReference type="PANTHER" id="PTHR43895">
    <property type="entry name" value="CALCIUM/CALMODULIN-DEPENDENT PROTEIN KINASE KINASE-RELATED"/>
    <property type="match status" value="1"/>
</dbReference>
<name>F8NM17_SERL9</name>
<feature type="binding site" evidence="9">
    <location>
        <position position="54"/>
    </location>
    <ligand>
        <name>ATP</name>
        <dbReference type="ChEBI" id="CHEBI:30616"/>
    </ligand>
</feature>
<keyword evidence="2 10" id="KW-0723">Serine/threonine-protein kinase</keyword>
<comment type="catalytic activity">
    <reaction evidence="7">
        <text>L-threonyl-[protein] + ATP = O-phospho-L-threonyl-[protein] + ADP + H(+)</text>
        <dbReference type="Rhea" id="RHEA:46608"/>
        <dbReference type="Rhea" id="RHEA-COMP:11060"/>
        <dbReference type="Rhea" id="RHEA-COMP:11605"/>
        <dbReference type="ChEBI" id="CHEBI:15378"/>
        <dbReference type="ChEBI" id="CHEBI:30013"/>
        <dbReference type="ChEBI" id="CHEBI:30616"/>
        <dbReference type="ChEBI" id="CHEBI:61977"/>
        <dbReference type="ChEBI" id="CHEBI:456216"/>
        <dbReference type="EC" id="2.7.11.1"/>
    </reaction>
</comment>
<dbReference type="InterPro" id="IPR011009">
    <property type="entry name" value="Kinase-like_dom_sf"/>
</dbReference>
<evidence type="ECO:0000256" key="5">
    <source>
        <dbReference type="ARBA" id="ARBA00022777"/>
    </source>
</evidence>
<feature type="domain" description="Protein kinase" evidence="12">
    <location>
        <begin position="21"/>
        <end position="290"/>
    </location>
</feature>
<feature type="compositionally biased region" description="Low complexity" evidence="11">
    <location>
        <begin position="390"/>
        <end position="413"/>
    </location>
</feature>
<evidence type="ECO:0000256" key="1">
    <source>
        <dbReference type="ARBA" id="ARBA00012513"/>
    </source>
</evidence>
<dbReference type="GO" id="GO:0004674">
    <property type="term" value="F:protein serine/threonine kinase activity"/>
    <property type="evidence" value="ECO:0007669"/>
    <property type="project" value="UniProtKB-KW"/>
</dbReference>
<dbReference type="PROSITE" id="PS00108">
    <property type="entry name" value="PROTEIN_KINASE_ST"/>
    <property type="match status" value="1"/>
</dbReference>
<evidence type="ECO:0000313" key="13">
    <source>
        <dbReference type="EMBL" id="EGO27805.1"/>
    </source>
</evidence>
<evidence type="ECO:0000256" key="2">
    <source>
        <dbReference type="ARBA" id="ARBA00022527"/>
    </source>
</evidence>
<dbReference type="Proteomes" id="UP000008064">
    <property type="component" value="Unassembled WGS sequence"/>
</dbReference>
<dbReference type="Gene3D" id="1.10.510.10">
    <property type="entry name" value="Transferase(Phosphotransferase) domain 1"/>
    <property type="match status" value="1"/>
</dbReference>
<dbReference type="OrthoDB" id="541276at2759"/>
<dbReference type="GO" id="GO:0007165">
    <property type="term" value="P:signal transduction"/>
    <property type="evidence" value="ECO:0007669"/>
    <property type="project" value="TreeGrafter"/>
</dbReference>
<feature type="region of interest" description="Disordered" evidence="11">
    <location>
        <begin position="332"/>
        <end position="359"/>
    </location>
</feature>
<dbReference type="InterPro" id="IPR000719">
    <property type="entry name" value="Prot_kinase_dom"/>
</dbReference>
<protein>
    <recommendedName>
        <fullName evidence="1">non-specific serine/threonine protein kinase</fullName>
        <ecNumber evidence="1">2.7.11.1</ecNumber>
    </recommendedName>
</protein>
<dbReference type="SUPFAM" id="SSF56112">
    <property type="entry name" value="Protein kinase-like (PK-like)"/>
    <property type="match status" value="1"/>
</dbReference>
<evidence type="ECO:0000256" key="8">
    <source>
        <dbReference type="ARBA" id="ARBA00048679"/>
    </source>
</evidence>
<dbReference type="InterPro" id="IPR017441">
    <property type="entry name" value="Protein_kinase_ATP_BS"/>
</dbReference>
<organism>
    <name type="scientific">Serpula lacrymans var. lacrymans (strain S7.9)</name>
    <name type="common">Dry rot fungus</name>
    <dbReference type="NCBI Taxonomy" id="578457"/>
    <lineage>
        <taxon>Eukaryota</taxon>
        <taxon>Fungi</taxon>
        <taxon>Dikarya</taxon>
        <taxon>Basidiomycota</taxon>
        <taxon>Agaricomycotina</taxon>
        <taxon>Agaricomycetes</taxon>
        <taxon>Agaricomycetidae</taxon>
        <taxon>Boletales</taxon>
        <taxon>Coniophorineae</taxon>
        <taxon>Serpulaceae</taxon>
        <taxon>Serpula</taxon>
    </lineage>
</organism>
<evidence type="ECO:0000259" key="12">
    <source>
        <dbReference type="PROSITE" id="PS50011"/>
    </source>
</evidence>
<accession>F8NM17</accession>
<dbReference type="Pfam" id="PF00069">
    <property type="entry name" value="Pkinase"/>
    <property type="match status" value="1"/>
</dbReference>
<evidence type="ECO:0000256" key="10">
    <source>
        <dbReference type="RuleBase" id="RU000304"/>
    </source>
</evidence>
<keyword evidence="6 9" id="KW-0067">ATP-binding</keyword>
<evidence type="ECO:0000256" key="6">
    <source>
        <dbReference type="ARBA" id="ARBA00022840"/>
    </source>
</evidence>
<comment type="catalytic activity">
    <reaction evidence="8">
        <text>L-seryl-[protein] + ATP = O-phospho-L-seryl-[protein] + ADP + H(+)</text>
        <dbReference type="Rhea" id="RHEA:17989"/>
        <dbReference type="Rhea" id="RHEA-COMP:9863"/>
        <dbReference type="Rhea" id="RHEA-COMP:11604"/>
        <dbReference type="ChEBI" id="CHEBI:15378"/>
        <dbReference type="ChEBI" id="CHEBI:29999"/>
        <dbReference type="ChEBI" id="CHEBI:30616"/>
        <dbReference type="ChEBI" id="CHEBI:83421"/>
        <dbReference type="ChEBI" id="CHEBI:456216"/>
        <dbReference type="EC" id="2.7.11.1"/>
    </reaction>
</comment>
<feature type="region of interest" description="Disordered" evidence="11">
    <location>
        <begin position="390"/>
        <end position="428"/>
    </location>
</feature>
<evidence type="ECO:0000256" key="11">
    <source>
        <dbReference type="SAM" id="MobiDB-lite"/>
    </source>
</evidence>
<dbReference type="KEGG" id="sla:SERLADRAFT_461883"/>